<keyword evidence="1" id="KW-0282">Flagellum</keyword>
<dbReference type="GO" id="GO:0032259">
    <property type="term" value="P:methylation"/>
    <property type="evidence" value="ECO:0007669"/>
    <property type="project" value="UniProtKB-KW"/>
</dbReference>
<accession>A0A9D1KSQ1</accession>
<organism evidence="1 2">
    <name type="scientific">Candidatus Faecivivens stercoripullorum</name>
    <dbReference type="NCBI Taxonomy" id="2840805"/>
    <lineage>
        <taxon>Bacteria</taxon>
        <taxon>Bacillati</taxon>
        <taxon>Bacillota</taxon>
        <taxon>Clostridia</taxon>
        <taxon>Eubacteriales</taxon>
        <taxon>Oscillospiraceae</taxon>
        <taxon>Oscillospiraceae incertae sedis</taxon>
        <taxon>Candidatus Faecivivens</taxon>
    </lineage>
</organism>
<keyword evidence="1" id="KW-0969">Cilium</keyword>
<dbReference type="Proteomes" id="UP000824160">
    <property type="component" value="Unassembled WGS sequence"/>
</dbReference>
<evidence type="ECO:0000313" key="2">
    <source>
        <dbReference type="Proteomes" id="UP000824160"/>
    </source>
</evidence>
<reference evidence="1" key="1">
    <citation type="submission" date="2020-10" db="EMBL/GenBank/DDBJ databases">
        <authorList>
            <person name="Gilroy R."/>
        </authorList>
    </citation>
    <scope>NUCLEOTIDE SEQUENCE</scope>
    <source>
        <strain evidence="1">ChiBcec7-5410</strain>
    </source>
</reference>
<reference evidence="1" key="2">
    <citation type="journal article" date="2021" name="PeerJ">
        <title>Extensive microbial diversity within the chicken gut microbiome revealed by metagenomics and culture.</title>
        <authorList>
            <person name="Gilroy R."/>
            <person name="Ravi A."/>
            <person name="Getino M."/>
            <person name="Pursley I."/>
            <person name="Horton D.L."/>
            <person name="Alikhan N.F."/>
            <person name="Baker D."/>
            <person name="Gharbi K."/>
            <person name="Hall N."/>
            <person name="Watson M."/>
            <person name="Adriaenssens E.M."/>
            <person name="Foster-Nyarko E."/>
            <person name="Jarju S."/>
            <person name="Secka A."/>
            <person name="Antonio M."/>
            <person name="Oren A."/>
            <person name="Chaudhuri R.R."/>
            <person name="La Ragione R."/>
            <person name="Hildebrand F."/>
            <person name="Pallen M.J."/>
        </authorList>
    </citation>
    <scope>NUCLEOTIDE SEQUENCE</scope>
    <source>
        <strain evidence="1">ChiBcec7-5410</strain>
    </source>
</reference>
<dbReference type="AlphaFoldDB" id="A0A9D1KSQ1"/>
<dbReference type="GO" id="GO:0008168">
    <property type="term" value="F:methyltransferase activity"/>
    <property type="evidence" value="ECO:0007669"/>
    <property type="project" value="UniProtKB-KW"/>
</dbReference>
<dbReference type="NCBIfam" id="NF038110">
    <property type="entry name" value="Lys_methyl_FliB"/>
    <property type="match status" value="1"/>
</dbReference>
<keyword evidence="1" id="KW-0489">Methyltransferase</keyword>
<gene>
    <name evidence="1" type="primary">fliB</name>
    <name evidence="1" type="ORF">IAC43_09580</name>
</gene>
<keyword evidence="1" id="KW-0966">Cell projection</keyword>
<dbReference type="EMBL" id="DVLW01000262">
    <property type="protein sequence ID" value="HIT95425.1"/>
    <property type="molecule type" value="Genomic_DNA"/>
</dbReference>
<name>A0A9D1KSQ1_9FIRM</name>
<protein>
    <submittedName>
        <fullName evidence="1">Flagellin lysine-N-methylase</fullName>
        <ecNumber evidence="1">2.1.1.-</ecNumber>
    </submittedName>
</protein>
<keyword evidence="1" id="KW-0808">Transferase</keyword>
<evidence type="ECO:0000313" key="1">
    <source>
        <dbReference type="EMBL" id="HIT95425.1"/>
    </source>
</evidence>
<comment type="caution">
    <text evidence="1">The sequence shown here is derived from an EMBL/GenBank/DDBJ whole genome shotgun (WGS) entry which is preliminary data.</text>
</comment>
<dbReference type="EC" id="2.1.1.-" evidence="1"/>
<proteinExistence type="predicted"/>
<sequence>MKIVTPAYFSQFHCIASDCPETCCAGWEVVVDPESEARYRALQTPLGDRIRGMMMVEDGETCFHCNPDGRCPFLNDRNLCDIQAEMGEEALCRTCHIYPRFIHDFGGTREMGISISCPEAARIIFSQKGKIHFTSENHPDIPPSLNDMDADRYFAVIQLRETAYDLIQRSQFPMDHRCALLLRLARKGQKLIREQRWEDIQALCDSFDPHQMLAQLKKCRSRCSMATAVKRSDLLTELLKLDILKDSWKEQLVNCLESENSGDRTVNALNAGFEQNLLFTFLFRYFARAAYPDAEDDTLLGLVKFAVFSLLAVRTLGQDMTESELEKLAVSYSREVEHDEDNVAALVREMTENKTFTEKAFCALLLGTSAQPVVNG</sequence>